<dbReference type="PROSITE" id="PS00675">
    <property type="entry name" value="SIGMA54_INTERACT_1"/>
    <property type="match status" value="1"/>
</dbReference>
<organism evidence="7">
    <name type="scientific">hydrocarbon metagenome</name>
    <dbReference type="NCBI Taxonomy" id="938273"/>
    <lineage>
        <taxon>unclassified sequences</taxon>
        <taxon>metagenomes</taxon>
        <taxon>ecological metagenomes</taxon>
    </lineage>
</organism>
<dbReference type="GO" id="GO:0005524">
    <property type="term" value="F:ATP binding"/>
    <property type="evidence" value="ECO:0007669"/>
    <property type="project" value="UniProtKB-KW"/>
</dbReference>
<dbReference type="GO" id="GO:0006355">
    <property type="term" value="P:regulation of DNA-templated transcription"/>
    <property type="evidence" value="ECO:0007669"/>
    <property type="project" value="InterPro"/>
</dbReference>
<comment type="caution">
    <text evidence="7">The sequence shown here is derived from an EMBL/GenBank/DDBJ whole genome shotgun (WGS) entry which is preliminary data.</text>
</comment>
<accession>A0A0W8FYP9</accession>
<dbReference type="InterPro" id="IPR001789">
    <property type="entry name" value="Sig_transdc_resp-reg_receiver"/>
</dbReference>
<dbReference type="Pfam" id="PF00158">
    <property type="entry name" value="Sigma54_activat"/>
    <property type="match status" value="1"/>
</dbReference>
<dbReference type="CDD" id="cd00009">
    <property type="entry name" value="AAA"/>
    <property type="match status" value="1"/>
</dbReference>
<evidence type="ECO:0000256" key="4">
    <source>
        <dbReference type="ARBA" id="ARBA00023163"/>
    </source>
</evidence>
<dbReference type="InterPro" id="IPR002078">
    <property type="entry name" value="Sigma_54_int"/>
</dbReference>
<evidence type="ECO:0000256" key="2">
    <source>
        <dbReference type="ARBA" id="ARBA00022840"/>
    </source>
</evidence>
<dbReference type="SMART" id="SM00448">
    <property type="entry name" value="REC"/>
    <property type="match status" value="1"/>
</dbReference>
<sequence length="472" mass="53008">MKPKIRPDKPILLVDDEEHFLLSAELTISSNGIKNIETCSDSRNVLSLLSKKEFSIVVLDLNMPFVSGSELLPQIVKNYPEIPVIVITAVNNVESAVQSMKEGAFDYVVKPVDDTRLLATIKRGLELTEMRNENRLLKESLLKEKLEHPESFEQIITTSGSMRAIFRYIEAIAKTNLPVLITGETGTGKELIAQAVHNISGRKGELVPVNVAGVDDNLFSDTLFGHKKGAFTGADIERKGLIEHAEDGTLFLDEIGDLSIESQVKLLRLLQDGKYYPLGSDIAKLSNARIIVATNRDIKSMQNGEGFRQDLYYRLRSHHIQIPPLRERKKDIPFLIDYFLIKAANELGKKKPHPPKELFTLLSNYHFPGNVRELEGIIFDAVSLHKSGILSLELIRKKLSDHLITKPIQKRNGDEVDEPPITITGRFPSLKETEDALIYEALKRAEGNQTIAAELLGISRRALNNRLQRKKE</sequence>
<dbReference type="GO" id="GO:0000160">
    <property type="term" value="P:phosphorelay signal transduction system"/>
    <property type="evidence" value="ECO:0007669"/>
    <property type="project" value="InterPro"/>
</dbReference>
<evidence type="ECO:0000256" key="1">
    <source>
        <dbReference type="ARBA" id="ARBA00022741"/>
    </source>
</evidence>
<dbReference type="InterPro" id="IPR025662">
    <property type="entry name" value="Sigma_54_int_dom_ATP-bd_1"/>
</dbReference>
<dbReference type="Gene3D" id="1.10.10.60">
    <property type="entry name" value="Homeodomain-like"/>
    <property type="match status" value="1"/>
</dbReference>
<reference evidence="7" key="1">
    <citation type="journal article" date="2015" name="Proc. Natl. Acad. Sci. U.S.A.">
        <title>Networks of energetic and metabolic interactions define dynamics in microbial communities.</title>
        <authorList>
            <person name="Embree M."/>
            <person name="Liu J.K."/>
            <person name="Al-Bassam M.M."/>
            <person name="Zengler K."/>
        </authorList>
    </citation>
    <scope>NUCLEOTIDE SEQUENCE</scope>
</reference>
<dbReference type="InterPro" id="IPR011006">
    <property type="entry name" value="CheY-like_superfamily"/>
</dbReference>
<dbReference type="AlphaFoldDB" id="A0A0W8FYP9"/>
<keyword evidence="1" id="KW-0547">Nucleotide-binding</keyword>
<dbReference type="Gene3D" id="3.40.50.300">
    <property type="entry name" value="P-loop containing nucleotide triphosphate hydrolases"/>
    <property type="match status" value="1"/>
</dbReference>
<dbReference type="Gene3D" id="3.40.50.2300">
    <property type="match status" value="1"/>
</dbReference>
<evidence type="ECO:0000259" key="6">
    <source>
        <dbReference type="PROSITE" id="PS50110"/>
    </source>
</evidence>
<evidence type="ECO:0000259" key="5">
    <source>
        <dbReference type="PROSITE" id="PS50045"/>
    </source>
</evidence>
<proteinExistence type="predicted"/>
<keyword evidence="3" id="KW-0805">Transcription regulation</keyword>
<dbReference type="GO" id="GO:0043565">
    <property type="term" value="F:sequence-specific DNA binding"/>
    <property type="evidence" value="ECO:0007669"/>
    <property type="project" value="InterPro"/>
</dbReference>
<dbReference type="EMBL" id="LNQE01000549">
    <property type="protein sequence ID" value="KUG26040.1"/>
    <property type="molecule type" value="Genomic_DNA"/>
</dbReference>
<protein>
    <submittedName>
        <fullName evidence="7">Sigma-54 dependent dna-binding response regulator</fullName>
    </submittedName>
</protein>
<dbReference type="Gene3D" id="1.10.8.60">
    <property type="match status" value="1"/>
</dbReference>
<dbReference type="InterPro" id="IPR003593">
    <property type="entry name" value="AAA+_ATPase"/>
</dbReference>
<dbReference type="SUPFAM" id="SSF52172">
    <property type="entry name" value="CheY-like"/>
    <property type="match status" value="1"/>
</dbReference>
<dbReference type="Pfam" id="PF25601">
    <property type="entry name" value="AAA_lid_14"/>
    <property type="match status" value="1"/>
</dbReference>
<keyword evidence="7" id="KW-0238">DNA-binding</keyword>
<dbReference type="SMART" id="SM00382">
    <property type="entry name" value="AAA"/>
    <property type="match status" value="1"/>
</dbReference>
<gene>
    <name evidence="7" type="ORF">ASZ90_004129</name>
</gene>
<dbReference type="PANTHER" id="PTHR32071">
    <property type="entry name" value="TRANSCRIPTIONAL REGULATORY PROTEIN"/>
    <property type="match status" value="1"/>
</dbReference>
<feature type="domain" description="Sigma-54 factor interaction" evidence="5">
    <location>
        <begin position="155"/>
        <end position="383"/>
    </location>
</feature>
<evidence type="ECO:0000256" key="3">
    <source>
        <dbReference type="ARBA" id="ARBA00023015"/>
    </source>
</evidence>
<dbReference type="InterPro" id="IPR058031">
    <property type="entry name" value="AAA_lid_NorR"/>
</dbReference>
<dbReference type="PROSITE" id="PS50045">
    <property type="entry name" value="SIGMA54_INTERACT_4"/>
    <property type="match status" value="1"/>
</dbReference>
<dbReference type="SUPFAM" id="SSF52540">
    <property type="entry name" value="P-loop containing nucleoside triphosphate hydrolases"/>
    <property type="match status" value="1"/>
</dbReference>
<dbReference type="FunFam" id="3.40.50.300:FF:000006">
    <property type="entry name" value="DNA-binding transcriptional regulator NtrC"/>
    <property type="match status" value="1"/>
</dbReference>
<dbReference type="InterPro" id="IPR009057">
    <property type="entry name" value="Homeodomain-like_sf"/>
</dbReference>
<dbReference type="InterPro" id="IPR027417">
    <property type="entry name" value="P-loop_NTPase"/>
</dbReference>
<dbReference type="PANTHER" id="PTHR32071:SF13">
    <property type="entry name" value="RESPONSE REGULATOR HSFA"/>
    <property type="match status" value="1"/>
</dbReference>
<dbReference type="Pfam" id="PF02954">
    <property type="entry name" value="HTH_8"/>
    <property type="match status" value="1"/>
</dbReference>
<feature type="domain" description="Response regulatory" evidence="6">
    <location>
        <begin position="10"/>
        <end position="125"/>
    </location>
</feature>
<name>A0A0W8FYP9_9ZZZZ</name>
<dbReference type="Pfam" id="PF00072">
    <property type="entry name" value="Response_reg"/>
    <property type="match status" value="1"/>
</dbReference>
<dbReference type="InterPro" id="IPR002197">
    <property type="entry name" value="HTH_Fis"/>
</dbReference>
<evidence type="ECO:0000313" key="7">
    <source>
        <dbReference type="EMBL" id="KUG26040.1"/>
    </source>
</evidence>
<keyword evidence="4" id="KW-0804">Transcription</keyword>
<dbReference type="PROSITE" id="PS50110">
    <property type="entry name" value="RESPONSE_REGULATORY"/>
    <property type="match status" value="1"/>
</dbReference>
<dbReference type="PRINTS" id="PR01590">
    <property type="entry name" value="HTHFIS"/>
</dbReference>
<dbReference type="SUPFAM" id="SSF46689">
    <property type="entry name" value="Homeodomain-like"/>
    <property type="match status" value="1"/>
</dbReference>
<keyword evidence="2" id="KW-0067">ATP-binding</keyword>